<protein>
    <submittedName>
        <fullName evidence="1">Uncharacterized protein</fullName>
    </submittedName>
</protein>
<name>A0A9P5P3N1_GYMJU</name>
<proteinExistence type="predicted"/>
<keyword evidence="2" id="KW-1185">Reference proteome</keyword>
<evidence type="ECO:0000313" key="2">
    <source>
        <dbReference type="Proteomes" id="UP000724874"/>
    </source>
</evidence>
<sequence>MLFVSMCPLAAIRQEHRVPETVLGRSSFIAYIGLLMAKTNVKSNRATNFKATRQFNDKTC</sequence>
<comment type="caution">
    <text evidence="1">The sequence shown here is derived from an EMBL/GenBank/DDBJ whole genome shotgun (WGS) entry which is preliminary data.</text>
</comment>
<dbReference type="Proteomes" id="UP000724874">
    <property type="component" value="Unassembled WGS sequence"/>
</dbReference>
<organism evidence="1 2">
    <name type="scientific">Gymnopilus junonius</name>
    <name type="common">Spectacular rustgill mushroom</name>
    <name type="synonym">Gymnopilus spectabilis subsp. junonius</name>
    <dbReference type="NCBI Taxonomy" id="109634"/>
    <lineage>
        <taxon>Eukaryota</taxon>
        <taxon>Fungi</taxon>
        <taxon>Dikarya</taxon>
        <taxon>Basidiomycota</taxon>
        <taxon>Agaricomycotina</taxon>
        <taxon>Agaricomycetes</taxon>
        <taxon>Agaricomycetidae</taxon>
        <taxon>Agaricales</taxon>
        <taxon>Agaricineae</taxon>
        <taxon>Hymenogastraceae</taxon>
        <taxon>Gymnopilus</taxon>
    </lineage>
</organism>
<dbReference type="AlphaFoldDB" id="A0A9P5P3N1"/>
<evidence type="ECO:0000313" key="1">
    <source>
        <dbReference type="EMBL" id="KAF8913070.1"/>
    </source>
</evidence>
<accession>A0A9P5P3N1</accession>
<reference evidence="1" key="1">
    <citation type="submission" date="2020-11" db="EMBL/GenBank/DDBJ databases">
        <authorList>
            <consortium name="DOE Joint Genome Institute"/>
            <person name="Ahrendt S."/>
            <person name="Riley R."/>
            <person name="Andreopoulos W."/>
            <person name="LaButti K."/>
            <person name="Pangilinan J."/>
            <person name="Ruiz-duenas F.J."/>
            <person name="Barrasa J.M."/>
            <person name="Sanchez-Garcia M."/>
            <person name="Camarero S."/>
            <person name="Miyauchi S."/>
            <person name="Serrano A."/>
            <person name="Linde D."/>
            <person name="Babiker R."/>
            <person name="Drula E."/>
            <person name="Ayuso-Fernandez I."/>
            <person name="Pacheco R."/>
            <person name="Padilla G."/>
            <person name="Ferreira P."/>
            <person name="Barriuso J."/>
            <person name="Kellner H."/>
            <person name="Castanera R."/>
            <person name="Alfaro M."/>
            <person name="Ramirez L."/>
            <person name="Pisabarro A.G."/>
            <person name="Kuo A."/>
            <person name="Tritt A."/>
            <person name="Lipzen A."/>
            <person name="He G."/>
            <person name="Yan M."/>
            <person name="Ng V."/>
            <person name="Cullen D."/>
            <person name="Martin F."/>
            <person name="Rosso M.-N."/>
            <person name="Henrissat B."/>
            <person name="Hibbett D."/>
            <person name="Martinez A.T."/>
            <person name="Grigoriev I.V."/>
        </authorList>
    </citation>
    <scope>NUCLEOTIDE SEQUENCE</scope>
    <source>
        <strain evidence="1">AH 44721</strain>
    </source>
</reference>
<dbReference type="EMBL" id="JADNYJ010000002">
    <property type="protein sequence ID" value="KAF8913070.1"/>
    <property type="molecule type" value="Genomic_DNA"/>
</dbReference>
<gene>
    <name evidence="1" type="ORF">CPB84DRAFT_1760278</name>
</gene>